<keyword evidence="1" id="KW-0472">Membrane</keyword>
<dbReference type="OrthoDB" id="6637574at2"/>
<sequence>MNPNWFGIFCGLGAMVAFFLTYLTAWRRPLETRKRWVWLMLLLMLPGMSFTLYYTHWIHVPGWYYEFRSWPLTELWLVVTGGALGLLATFKHSVIRMLALLLTVLLSTAPFIKPFLAPFHDGAFKDLWDGAVCRQSTYSTCGAAAAASLLQHHGITVREETLAKEAHSYQGGTEIWYLARSLNKRGLTTHMNTREGLPDFLQEQENPSLLPAIVGVRFGQTGHFIAVLSRQGDQFHVGDPLRGSELLSREEFIHRYQFTGFYMTARPRT</sequence>
<dbReference type="InterPro" id="IPR005074">
    <property type="entry name" value="Peptidase_C39"/>
</dbReference>
<keyword evidence="1" id="KW-0812">Transmembrane</keyword>
<dbReference type="Pfam" id="PF03412">
    <property type="entry name" value="Peptidase_C39"/>
    <property type="match status" value="1"/>
</dbReference>
<feature type="transmembrane region" description="Helical" evidence="1">
    <location>
        <begin position="70"/>
        <end position="90"/>
    </location>
</feature>
<evidence type="ECO:0000259" key="2">
    <source>
        <dbReference type="PROSITE" id="PS50990"/>
    </source>
</evidence>
<dbReference type="AlphaFoldDB" id="A0A1T4XLD2"/>
<accession>A0A1T4XLD2</accession>
<dbReference type="PROSITE" id="PS50990">
    <property type="entry name" value="PEPTIDASE_C39"/>
    <property type="match status" value="1"/>
</dbReference>
<dbReference type="EMBL" id="FUYE01000004">
    <property type="protein sequence ID" value="SKA90389.1"/>
    <property type="molecule type" value="Genomic_DNA"/>
</dbReference>
<dbReference type="Gene3D" id="3.90.70.10">
    <property type="entry name" value="Cysteine proteinases"/>
    <property type="match status" value="1"/>
</dbReference>
<evidence type="ECO:0000313" key="3">
    <source>
        <dbReference type="EMBL" id="SKA90389.1"/>
    </source>
</evidence>
<protein>
    <submittedName>
        <fullName evidence="3">Peptidase C39 family protein</fullName>
    </submittedName>
</protein>
<name>A0A1T4XLD2_9BACT</name>
<dbReference type="Proteomes" id="UP000190774">
    <property type="component" value="Unassembled WGS sequence"/>
</dbReference>
<keyword evidence="1" id="KW-1133">Transmembrane helix</keyword>
<dbReference type="GO" id="GO:0006508">
    <property type="term" value="P:proteolysis"/>
    <property type="evidence" value="ECO:0007669"/>
    <property type="project" value="InterPro"/>
</dbReference>
<organism evidence="3 4">
    <name type="scientific">Prosthecobacter debontii</name>
    <dbReference type="NCBI Taxonomy" id="48467"/>
    <lineage>
        <taxon>Bacteria</taxon>
        <taxon>Pseudomonadati</taxon>
        <taxon>Verrucomicrobiota</taxon>
        <taxon>Verrucomicrobiia</taxon>
        <taxon>Verrucomicrobiales</taxon>
        <taxon>Verrucomicrobiaceae</taxon>
        <taxon>Prosthecobacter</taxon>
    </lineage>
</organism>
<keyword evidence="4" id="KW-1185">Reference proteome</keyword>
<feature type="domain" description="Peptidase C39" evidence="2">
    <location>
        <begin position="135"/>
        <end position="263"/>
    </location>
</feature>
<dbReference type="GO" id="GO:0008233">
    <property type="term" value="F:peptidase activity"/>
    <property type="evidence" value="ECO:0007669"/>
    <property type="project" value="InterPro"/>
</dbReference>
<proteinExistence type="predicted"/>
<evidence type="ECO:0000313" key="4">
    <source>
        <dbReference type="Proteomes" id="UP000190774"/>
    </source>
</evidence>
<feature type="transmembrane region" description="Helical" evidence="1">
    <location>
        <begin position="6"/>
        <end position="25"/>
    </location>
</feature>
<gene>
    <name evidence="3" type="ORF">SAMN02745166_01700</name>
</gene>
<dbReference type="RefSeq" id="WP_078812878.1">
    <property type="nucleotide sequence ID" value="NZ_FUYE01000004.1"/>
</dbReference>
<evidence type="ECO:0000256" key="1">
    <source>
        <dbReference type="SAM" id="Phobius"/>
    </source>
</evidence>
<feature type="transmembrane region" description="Helical" evidence="1">
    <location>
        <begin position="97"/>
        <end position="116"/>
    </location>
</feature>
<dbReference type="GO" id="GO:0016020">
    <property type="term" value="C:membrane"/>
    <property type="evidence" value="ECO:0007669"/>
    <property type="project" value="InterPro"/>
</dbReference>
<dbReference type="GO" id="GO:0005524">
    <property type="term" value="F:ATP binding"/>
    <property type="evidence" value="ECO:0007669"/>
    <property type="project" value="InterPro"/>
</dbReference>
<reference evidence="4" key="1">
    <citation type="submission" date="2017-02" db="EMBL/GenBank/DDBJ databases">
        <authorList>
            <person name="Varghese N."/>
            <person name="Submissions S."/>
        </authorList>
    </citation>
    <scope>NUCLEOTIDE SEQUENCE [LARGE SCALE GENOMIC DNA]</scope>
    <source>
        <strain evidence="4">ATCC 700200</strain>
    </source>
</reference>
<feature type="transmembrane region" description="Helical" evidence="1">
    <location>
        <begin position="37"/>
        <end position="58"/>
    </location>
</feature>